<dbReference type="PANTHER" id="PTHR47843">
    <property type="entry name" value="BTB DOMAIN-CONTAINING PROTEIN-RELATED"/>
    <property type="match status" value="1"/>
</dbReference>
<dbReference type="InterPro" id="IPR000210">
    <property type="entry name" value="BTB/POZ_dom"/>
</dbReference>
<dbReference type="SUPFAM" id="SSF54695">
    <property type="entry name" value="POZ domain"/>
    <property type="match status" value="1"/>
</dbReference>
<dbReference type="Gene3D" id="3.30.710.10">
    <property type="entry name" value="Potassium Channel Kv1.1, Chain A"/>
    <property type="match status" value="1"/>
</dbReference>
<name>A0ABR1LFA8_9PEZI</name>
<feature type="domain" description="BTB" evidence="2">
    <location>
        <begin position="29"/>
        <end position="98"/>
    </location>
</feature>
<evidence type="ECO:0000256" key="1">
    <source>
        <dbReference type="SAM" id="MobiDB-lite"/>
    </source>
</evidence>
<sequence>MPPEKKDAESELVQLEQFPKSNFQLKKHTDLTIICQGKKFHAHKLILSMKSGFFQKVLDADRQFGNFKMSIVNLDKDVPELVQRMLEFCYTEKFDEYPGPPLVPHHWNIANKKMHLYIELYTVAHEYNIEALKEAILEKARQTLGILSNQRPTTNAKISPLSAASIARKVFKDRCSDDGMRLLVLCEIMKNIDDLMLDLQFRDTIDQINGFWKNLTHLGAVVRTAAICCPLCTKTSTRNGCMAEELRPKAERQCKHCGKISPFDVWLANSNEIPYLVVDPPSDDEEESTTIMTPSTEYSIVSR</sequence>
<reference evidence="3 4" key="1">
    <citation type="submission" date="2024-04" db="EMBL/GenBank/DDBJ databases">
        <title>Phyllosticta paracitricarpa is synonymous to the EU quarantine fungus P. citricarpa based on phylogenomic analyses.</title>
        <authorList>
            <consortium name="Lawrence Berkeley National Laboratory"/>
            <person name="Van ingen-buijs V.A."/>
            <person name="Van westerhoven A.C."/>
            <person name="Haridas S."/>
            <person name="Skiadas P."/>
            <person name="Martin F."/>
            <person name="Groenewald J.Z."/>
            <person name="Crous P.W."/>
            <person name="Seidl M.F."/>
        </authorList>
    </citation>
    <scope>NUCLEOTIDE SEQUENCE [LARGE SCALE GENOMIC DNA]</scope>
    <source>
        <strain evidence="3 4">CPC 17464</strain>
    </source>
</reference>
<dbReference type="CDD" id="cd18186">
    <property type="entry name" value="BTB_POZ_ZBTB_KLHL-like"/>
    <property type="match status" value="1"/>
</dbReference>
<organism evidence="3 4">
    <name type="scientific">Phyllosticta citribraziliensis</name>
    <dbReference type="NCBI Taxonomy" id="989973"/>
    <lineage>
        <taxon>Eukaryota</taxon>
        <taxon>Fungi</taxon>
        <taxon>Dikarya</taxon>
        <taxon>Ascomycota</taxon>
        <taxon>Pezizomycotina</taxon>
        <taxon>Dothideomycetes</taxon>
        <taxon>Dothideomycetes incertae sedis</taxon>
        <taxon>Botryosphaeriales</taxon>
        <taxon>Phyllostictaceae</taxon>
        <taxon>Phyllosticta</taxon>
    </lineage>
</organism>
<keyword evidence="4" id="KW-1185">Reference proteome</keyword>
<dbReference type="Pfam" id="PF00651">
    <property type="entry name" value="BTB"/>
    <property type="match status" value="1"/>
</dbReference>
<dbReference type="EMBL" id="JBBPEH010000010">
    <property type="protein sequence ID" value="KAK7533206.1"/>
    <property type="molecule type" value="Genomic_DNA"/>
</dbReference>
<evidence type="ECO:0000259" key="2">
    <source>
        <dbReference type="PROSITE" id="PS50097"/>
    </source>
</evidence>
<feature type="compositionally biased region" description="Polar residues" evidence="1">
    <location>
        <begin position="289"/>
        <end position="303"/>
    </location>
</feature>
<dbReference type="PROSITE" id="PS50097">
    <property type="entry name" value="BTB"/>
    <property type="match status" value="1"/>
</dbReference>
<gene>
    <name evidence="3" type="ORF">J3D65DRAFT_684755</name>
</gene>
<evidence type="ECO:0000313" key="3">
    <source>
        <dbReference type="EMBL" id="KAK7533206.1"/>
    </source>
</evidence>
<comment type="caution">
    <text evidence="3">The sequence shown here is derived from an EMBL/GenBank/DDBJ whole genome shotgun (WGS) entry which is preliminary data.</text>
</comment>
<proteinExistence type="predicted"/>
<evidence type="ECO:0000313" key="4">
    <source>
        <dbReference type="Proteomes" id="UP001360953"/>
    </source>
</evidence>
<dbReference type="GeneID" id="92036697"/>
<dbReference type="RefSeq" id="XP_066652599.1">
    <property type="nucleotide sequence ID" value="XM_066803791.1"/>
</dbReference>
<dbReference type="SMART" id="SM00225">
    <property type="entry name" value="BTB"/>
    <property type="match status" value="1"/>
</dbReference>
<feature type="region of interest" description="Disordered" evidence="1">
    <location>
        <begin position="281"/>
        <end position="303"/>
    </location>
</feature>
<dbReference type="InterPro" id="IPR011333">
    <property type="entry name" value="SKP1/BTB/POZ_sf"/>
</dbReference>
<accession>A0ABR1LFA8</accession>
<protein>
    <recommendedName>
        <fullName evidence="2">BTB domain-containing protein</fullName>
    </recommendedName>
</protein>
<dbReference type="PANTHER" id="PTHR47843:SF5">
    <property type="entry name" value="BTB_POZ DOMAIN PROTEIN"/>
    <property type="match status" value="1"/>
</dbReference>
<dbReference type="Proteomes" id="UP001360953">
    <property type="component" value="Unassembled WGS sequence"/>
</dbReference>